<organism evidence="4 5">
    <name type="scientific">Acidovorax lacteus</name>
    <dbReference type="NCBI Taxonomy" id="1924988"/>
    <lineage>
        <taxon>Bacteria</taxon>
        <taxon>Pseudomonadati</taxon>
        <taxon>Pseudomonadota</taxon>
        <taxon>Betaproteobacteria</taxon>
        <taxon>Burkholderiales</taxon>
        <taxon>Comamonadaceae</taxon>
        <taxon>Acidovorax</taxon>
    </lineage>
</organism>
<evidence type="ECO:0000256" key="1">
    <source>
        <dbReference type="ARBA" id="ARBA00007381"/>
    </source>
</evidence>
<dbReference type="PROSITE" id="PS00329">
    <property type="entry name" value="HSP70_2"/>
    <property type="match status" value="1"/>
</dbReference>
<dbReference type="EMBL" id="BAABEX010000013">
    <property type="protein sequence ID" value="GAA4425198.1"/>
    <property type="molecule type" value="Genomic_DNA"/>
</dbReference>
<dbReference type="Gene3D" id="3.30.420.40">
    <property type="match status" value="3"/>
</dbReference>
<dbReference type="InterPro" id="IPR043129">
    <property type="entry name" value="ATPase_NBD"/>
</dbReference>
<evidence type="ECO:0000256" key="3">
    <source>
        <dbReference type="ARBA" id="ARBA00022840"/>
    </source>
</evidence>
<evidence type="ECO:0000313" key="5">
    <source>
        <dbReference type="Proteomes" id="UP001501788"/>
    </source>
</evidence>
<dbReference type="InterPro" id="IPR013126">
    <property type="entry name" value="Hsp_70_fam"/>
</dbReference>
<dbReference type="CDD" id="cd10231">
    <property type="entry name" value="ASKHA_NBD_HSP70_YegD-like"/>
    <property type="match status" value="1"/>
</dbReference>
<gene>
    <name evidence="4" type="ORF">GCM10023090_19760</name>
</gene>
<dbReference type="Pfam" id="PF00012">
    <property type="entry name" value="HSP70"/>
    <property type="match status" value="2"/>
</dbReference>
<reference evidence="5" key="1">
    <citation type="journal article" date="2019" name="Int. J. Syst. Evol. Microbiol.">
        <title>The Global Catalogue of Microorganisms (GCM) 10K type strain sequencing project: providing services to taxonomists for standard genome sequencing and annotation.</title>
        <authorList>
            <consortium name="The Broad Institute Genomics Platform"/>
            <consortium name="The Broad Institute Genome Sequencing Center for Infectious Disease"/>
            <person name="Wu L."/>
            <person name="Ma J."/>
        </authorList>
    </citation>
    <scope>NUCLEOTIDE SEQUENCE [LARGE SCALE GENOMIC DNA]</scope>
    <source>
        <strain evidence="5">JCM 31890</strain>
    </source>
</reference>
<keyword evidence="3" id="KW-0067">ATP-binding</keyword>
<evidence type="ECO:0000256" key="2">
    <source>
        <dbReference type="ARBA" id="ARBA00022741"/>
    </source>
</evidence>
<dbReference type="RefSeq" id="WP_345064096.1">
    <property type="nucleotide sequence ID" value="NZ_BAABEX010000013.1"/>
</dbReference>
<dbReference type="InterPro" id="IPR018181">
    <property type="entry name" value="Heat_shock_70_CS"/>
</dbReference>
<evidence type="ECO:0000313" key="4">
    <source>
        <dbReference type="EMBL" id="GAA4425198.1"/>
    </source>
</evidence>
<keyword evidence="5" id="KW-1185">Reference proteome</keyword>
<dbReference type="PANTHER" id="PTHR42749">
    <property type="entry name" value="CELL SHAPE-DETERMINING PROTEIN MREB"/>
    <property type="match status" value="1"/>
</dbReference>
<comment type="caution">
    <text evidence="4">The sequence shown here is derived from an EMBL/GenBank/DDBJ whole genome shotgun (WGS) entry which is preliminary data.</text>
</comment>
<proteinExistence type="inferred from homology"/>
<dbReference type="PANTHER" id="PTHR42749:SF1">
    <property type="entry name" value="CELL SHAPE-DETERMINING PROTEIN MREB"/>
    <property type="match status" value="1"/>
</dbReference>
<dbReference type="Gene3D" id="3.90.640.10">
    <property type="entry name" value="Actin, Chain A, domain 4"/>
    <property type="match status" value="2"/>
</dbReference>
<keyword evidence="2" id="KW-0547">Nucleotide-binding</keyword>
<sequence>MSTLSKTVLGIDFGTSNSAVSVAVPGESVRLLPLEGGARTMPTALFFNAEDRCTHYGRDAMAQYLAGTEGRLMRSLKSLLGSALLQEQTAIYDGSIRYHEVITRYLQMLAGHARDALGGLPGRVVLGRPVHFVDDDPARDRQAEDALREAAARAGFAQVQFQPEPIAAGLDHERTLARDSLVLVVDIGGGTSDFSVVRLGPGRHAQADRRGDVLATAGVHLGGTDLDRRLSLQAVMSLLGLRHVGPQGREVPSRVFFDLATWHLIPWCYSARALREAQALRTDYTDAHLHARLMRVLEQRDGHRLADLVEQTKIAVSQTGAAHTLALDCMERGLQAELTPEAMAEYLREPLAPVVACALDCVRRAGLAPQQLDALYLTGGSSALRPLRTALAAAFAPVPLVEGDLLGGVASGLALTPAPVA</sequence>
<comment type="similarity">
    <text evidence="1">Belongs to the heat shock protein 70 family.</text>
</comment>
<protein>
    <submittedName>
        <fullName evidence="4">Hsp70 family protein</fullName>
    </submittedName>
</protein>
<dbReference type="InterPro" id="IPR042054">
    <property type="entry name" value="YegD-like"/>
</dbReference>
<dbReference type="Proteomes" id="UP001501788">
    <property type="component" value="Unassembled WGS sequence"/>
</dbReference>
<name>A0ABP8LA95_9BURK</name>
<dbReference type="SUPFAM" id="SSF53067">
    <property type="entry name" value="Actin-like ATPase domain"/>
    <property type="match status" value="2"/>
</dbReference>
<accession>A0ABP8LA95</accession>